<organism evidence="12 13">
    <name type="scientific">Dissulfuribacter thermophilus</name>
    <dbReference type="NCBI Taxonomy" id="1156395"/>
    <lineage>
        <taxon>Bacteria</taxon>
        <taxon>Pseudomonadati</taxon>
        <taxon>Thermodesulfobacteriota</taxon>
        <taxon>Dissulfuribacteria</taxon>
        <taxon>Dissulfuribacterales</taxon>
        <taxon>Dissulfuribacteraceae</taxon>
        <taxon>Dissulfuribacter</taxon>
    </lineage>
</organism>
<keyword evidence="6" id="KW-0520">NAD</keyword>
<dbReference type="NCBIfam" id="TIGR01972">
    <property type="entry name" value="NDH_I_M"/>
    <property type="match status" value="1"/>
</dbReference>
<feature type="transmembrane region" description="Helical" evidence="9">
    <location>
        <begin position="365"/>
        <end position="385"/>
    </location>
</feature>
<dbReference type="InterPro" id="IPR010227">
    <property type="entry name" value="NADH_Q_OxRdtase_chainM/4"/>
</dbReference>
<proteinExistence type="inferred from homology"/>
<feature type="transmembrane region" description="Helical" evidence="9">
    <location>
        <begin position="417"/>
        <end position="439"/>
    </location>
</feature>
<feature type="domain" description="NADH:ubiquinone oxidoreductase chain 4 N-terminal" evidence="11">
    <location>
        <begin position="75"/>
        <end position="128"/>
    </location>
</feature>
<keyword evidence="13" id="KW-1185">Reference proteome</keyword>
<feature type="transmembrane region" description="Helical" evidence="9">
    <location>
        <begin position="76"/>
        <end position="104"/>
    </location>
</feature>
<dbReference type="Pfam" id="PF01059">
    <property type="entry name" value="Oxidored_q5_N"/>
    <property type="match status" value="1"/>
</dbReference>
<evidence type="ECO:0000259" key="10">
    <source>
        <dbReference type="Pfam" id="PF00361"/>
    </source>
</evidence>
<keyword evidence="5 9" id="KW-1133">Transmembrane helix</keyword>
<evidence type="ECO:0000256" key="2">
    <source>
        <dbReference type="ARBA" id="ARBA00009025"/>
    </source>
</evidence>
<dbReference type="RefSeq" id="WP_067619509.1">
    <property type="nucleotide sequence ID" value="NZ_MAGO01000010.1"/>
</dbReference>
<feature type="transmembrane region" description="Helical" evidence="9">
    <location>
        <begin position="340"/>
        <end position="358"/>
    </location>
</feature>
<dbReference type="GO" id="GO:0015990">
    <property type="term" value="P:electron transport coupled proton transport"/>
    <property type="evidence" value="ECO:0007669"/>
    <property type="project" value="TreeGrafter"/>
</dbReference>
<feature type="transmembrane region" description="Helical" evidence="9">
    <location>
        <begin position="391"/>
        <end position="410"/>
    </location>
</feature>
<keyword evidence="7 9" id="KW-0472">Membrane</keyword>
<name>A0A1B9F431_9BACT</name>
<evidence type="ECO:0000256" key="3">
    <source>
        <dbReference type="ARBA" id="ARBA00022692"/>
    </source>
</evidence>
<dbReference type="PRINTS" id="PR01437">
    <property type="entry name" value="NUOXDRDTASE4"/>
</dbReference>
<dbReference type="InterPro" id="IPR001750">
    <property type="entry name" value="ND/Mrp_TM"/>
</dbReference>
<evidence type="ECO:0000256" key="8">
    <source>
        <dbReference type="RuleBase" id="RU000320"/>
    </source>
</evidence>
<feature type="transmembrane region" description="Helical" evidence="9">
    <location>
        <begin position="36"/>
        <end position="56"/>
    </location>
</feature>
<evidence type="ECO:0000256" key="9">
    <source>
        <dbReference type="SAM" id="Phobius"/>
    </source>
</evidence>
<dbReference type="EMBL" id="MAGO01000010">
    <property type="protein sequence ID" value="OCC14613.1"/>
    <property type="molecule type" value="Genomic_DNA"/>
</dbReference>
<dbReference type="AlphaFoldDB" id="A0A1B9F431"/>
<sequence>MESLILTYTVFLPLLGVLPILFIPQKGENGKDVIRWIAFITSVIVFLVSLRIYAGFDPDNPGFQFVEHKPWIKGLGVSYFLGLDGLSFWLVLLTTFITPITIVSTWRAIENRVKEFMVAILVLETAMLGTFVALDVFLFYVFWELMLIPMYLIIGVWGGERRIYAAIKFFLYTAVGSLLMLVCIIGLVWFHYDQTGVLTFNLLDLYHTNLPRFYEIIFFAAFALAFAIKVPMFPLHTWLPDAHVEAPTAGSVILAGILLKMGTYGFLRFAMPLFPEGSMFFTPTIIALSVIGIIYGALVAMVQPDIKKLVAYSSVSHLGYCMLGLYVLTKQGVEGSILQMINHGVSTGALFLLVGVIYERRHTRLISEYGGIAKVMPIYATIFLIVTMSSIGFPTTNGFVGEFLILLGTFKANKAAAVLAATGVILGAVYMLWMVQRVFYGKVTNPKNINLPDMNLREIAYLAPLIVLIFWIGLFPNFFLSKMHKSVDAFISRVKVANTGYEAHLAQPKCVHHYTVTEGSHAPQHKINNREHGE</sequence>
<keyword evidence="12" id="KW-0830">Ubiquinone</keyword>
<keyword evidence="3 8" id="KW-0812">Transmembrane</keyword>
<evidence type="ECO:0000256" key="6">
    <source>
        <dbReference type="ARBA" id="ARBA00023027"/>
    </source>
</evidence>
<feature type="transmembrane region" description="Helical" evidence="9">
    <location>
        <begin position="140"/>
        <end position="157"/>
    </location>
</feature>
<evidence type="ECO:0000256" key="1">
    <source>
        <dbReference type="ARBA" id="ARBA00004127"/>
    </source>
</evidence>
<feature type="transmembrane region" description="Helical" evidence="9">
    <location>
        <begin position="279"/>
        <end position="302"/>
    </location>
</feature>
<reference evidence="12 13" key="1">
    <citation type="submission" date="2016-06" db="EMBL/GenBank/DDBJ databases">
        <title>Respiratory ammonification of nitrate coupled to the oxidation of elemental sulfur in deep-sea autotrophic thermophilic bacteria.</title>
        <authorList>
            <person name="Slobodkina G.B."/>
            <person name="Mardanov A.V."/>
            <person name="Ravin N.V."/>
            <person name="Frolova A.A."/>
            <person name="Viryasiv M.B."/>
            <person name="Chernyh N.A."/>
            <person name="Bonch-Osmolovskaya E.A."/>
            <person name="Slobodkin A.I."/>
        </authorList>
    </citation>
    <scope>NUCLEOTIDE SEQUENCE [LARGE SCALE GENOMIC DNA]</scope>
    <source>
        <strain evidence="12 13">S69</strain>
    </source>
</reference>
<feature type="transmembrane region" description="Helical" evidence="9">
    <location>
        <begin position="6"/>
        <end position="24"/>
    </location>
</feature>
<evidence type="ECO:0000259" key="11">
    <source>
        <dbReference type="Pfam" id="PF01059"/>
    </source>
</evidence>
<feature type="transmembrane region" description="Helical" evidence="9">
    <location>
        <begin position="459"/>
        <end position="480"/>
    </location>
</feature>
<comment type="subcellular location">
    <subcellularLocation>
        <location evidence="1">Endomembrane system</location>
        <topology evidence="1">Multi-pass membrane protein</topology>
    </subcellularLocation>
    <subcellularLocation>
        <location evidence="8">Membrane</location>
        <topology evidence="8">Multi-pass membrane protein</topology>
    </subcellularLocation>
</comment>
<dbReference type="PATRIC" id="fig|1156395.6.peg.1942"/>
<dbReference type="GO" id="GO:0012505">
    <property type="term" value="C:endomembrane system"/>
    <property type="evidence" value="ECO:0007669"/>
    <property type="project" value="UniProtKB-SubCell"/>
</dbReference>
<dbReference type="STRING" id="1156395.DBT_1928"/>
<accession>A0A1B9F431</accession>
<comment type="similarity">
    <text evidence="2">Belongs to the complex I subunit 4 family.</text>
</comment>
<comment type="caution">
    <text evidence="12">The sequence shown here is derived from an EMBL/GenBank/DDBJ whole genome shotgun (WGS) entry which is preliminary data.</text>
</comment>
<dbReference type="GO" id="GO:0048039">
    <property type="term" value="F:ubiquinone binding"/>
    <property type="evidence" value="ECO:0007669"/>
    <property type="project" value="TreeGrafter"/>
</dbReference>
<evidence type="ECO:0000256" key="4">
    <source>
        <dbReference type="ARBA" id="ARBA00022967"/>
    </source>
</evidence>
<dbReference type="NCBIfam" id="NF004499">
    <property type="entry name" value="PRK05846.1-3"/>
    <property type="match status" value="1"/>
</dbReference>
<dbReference type="PANTHER" id="PTHR43507:SF1">
    <property type="entry name" value="NADH-UBIQUINONE OXIDOREDUCTASE CHAIN 4"/>
    <property type="match status" value="1"/>
</dbReference>
<dbReference type="Proteomes" id="UP000093080">
    <property type="component" value="Unassembled WGS sequence"/>
</dbReference>
<gene>
    <name evidence="12" type="ORF">DBT_1928</name>
</gene>
<dbReference type="InterPro" id="IPR000260">
    <property type="entry name" value="NADH4_N"/>
</dbReference>
<feature type="transmembrane region" description="Helical" evidence="9">
    <location>
        <begin position="169"/>
        <end position="192"/>
    </location>
</feature>
<protein>
    <submittedName>
        <fullName evidence="12">NADH-ubiquinone oxidoreductase chain M</fullName>
    </submittedName>
</protein>
<feature type="transmembrane region" description="Helical" evidence="9">
    <location>
        <begin position="309"/>
        <end position="328"/>
    </location>
</feature>
<evidence type="ECO:0000256" key="5">
    <source>
        <dbReference type="ARBA" id="ARBA00022989"/>
    </source>
</evidence>
<feature type="transmembrane region" description="Helical" evidence="9">
    <location>
        <begin position="244"/>
        <end position="267"/>
    </location>
</feature>
<dbReference type="OrthoDB" id="9805769at2"/>
<feature type="transmembrane region" description="Helical" evidence="9">
    <location>
        <begin position="116"/>
        <end position="134"/>
    </location>
</feature>
<evidence type="ECO:0000313" key="13">
    <source>
        <dbReference type="Proteomes" id="UP000093080"/>
    </source>
</evidence>
<dbReference type="PANTHER" id="PTHR43507">
    <property type="entry name" value="NADH-UBIQUINONE OXIDOREDUCTASE CHAIN 4"/>
    <property type="match status" value="1"/>
</dbReference>
<evidence type="ECO:0000256" key="7">
    <source>
        <dbReference type="ARBA" id="ARBA00023136"/>
    </source>
</evidence>
<feature type="domain" description="NADH:quinone oxidoreductase/Mrp antiporter transmembrane" evidence="10">
    <location>
        <begin position="133"/>
        <end position="424"/>
    </location>
</feature>
<dbReference type="Pfam" id="PF00361">
    <property type="entry name" value="Proton_antipo_M"/>
    <property type="match status" value="1"/>
</dbReference>
<dbReference type="GO" id="GO:0016020">
    <property type="term" value="C:membrane"/>
    <property type="evidence" value="ECO:0007669"/>
    <property type="project" value="UniProtKB-SubCell"/>
</dbReference>
<dbReference type="InterPro" id="IPR003918">
    <property type="entry name" value="NADH_UbQ_OxRdtase"/>
</dbReference>
<dbReference type="GO" id="GO:0008137">
    <property type="term" value="F:NADH dehydrogenase (ubiquinone) activity"/>
    <property type="evidence" value="ECO:0007669"/>
    <property type="project" value="InterPro"/>
</dbReference>
<evidence type="ECO:0000313" key="12">
    <source>
        <dbReference type="EMBL" id="OCC14613.1"/>
    </source>
</evidence>
<keyword evidence="4" id="KW-1278">Translocase</keyword>
<dbReference type="GO" id="GO:0003954">
    <property type="term" value="F:NADH dehydrogenase activity"/>
    <property type="evidence" value="ECO:0007669"/>
    <property type="project" value="TreeGrafter"/>
</dbReference>
<dbReference type="GO" id="GO:0042773">
    <property type="term" value="P:ATP synthesis coupled electron transport"/>
    <property type="evidence" value="ECO:0007669"/>
    <property type="project" value="InterPro"/>
</dbReference>
<feature type="transmembrane region" description="Helical" evidence="9">
    <location>
        <begin position="212"/>
        <end position="232"/>
    </location>
</feature>